<dbReference type="FunCoup" id="D3AW88">
    <property type="interactions" value="113"/>
</dbReference>
<evidence type="ECO:0000313" key="10">
    <source>
        <dbReference type="Proteomes" id="UP000001396"/>
    </source>
</evidence>
<comment type="subunit">
    <text evidence="2">Homodimer.</text>
</comment>
<dbReference type="AlphaFoldDB" id="D3AW88"/>
<dbReference type="OMA" id="QCVRYFK"/>
<dbReference type="Gene3D" id="3.40.50.720">
    <property type="entry name" value="NAD(P)-binding Rossmann-like Domain"/>
    <property type="match status" value="1"/>
</dbReference>
<dbReference type="PANTHER" id="PTHR15104">
    <property type="entry name" value="DIHYDROPTERIDINE REDUCTASE"/>
    <property type="match status" value="1"/>
</dbReference>
<dbReference type="GO" id="GO:0006729">
    <property type="term" value="P:tetrahydrobiopterin biosynthetic process"/>
    <property type="evidence" value="ECO:0007669"/>
    <property type="project" value="UniProtKB-KW"/>
</dbReference>
<dbReference type="PANTHER" id="PTHR15104:SF0">
    <property type="entry name" value="DIHYDROPTERIDINE REDUCTASE"/>
    <property type="match status" value="1"/>
</dbReference>
<dbReference type="FunFam" id="3.40.50.720:FF:000157">
    <property type="entry name" value="Quinoid dihydropteridine reductase"/>
    <property type="match status" value="1"/>
</dbReference>
<evidence type="ECO:0000256" key="5">
    <source>
        <dbReference type="ARBA" id="ARBA00023007"/>
    </source>
</evidence>
<evidence type="ECO:0000256" key="2">
    <source>
        <dbReference type="ARBA" id="ARBA00011738"/>
    </source>
</evidence>
<dbReference type="InterPro" id="IPR036291">
    <property type="entry name" value="NAD(P)-bd_dom_sf"/>
</dbReference>
<evidence type="ECO:0000256" key="4">
    <source>
        <dbReference type="ARBA" id="ARBA00023002"/>
    </source>
</evidence>
<dbReference type="GO" id="GO:0070402">
    <property type="term" value="F:NADPH binding"/>
    <property type="evidence" value="ECO:0007669"/>
    <property type="project" value="TreeGrafter"/>
</dbReference>
<dbReference type="EMBL" id="ADBJ01000002">
    <property type="protein sequence ID" value="EFA86561.1"/>
    <property type="molecule type" value="Genomic_DNA"/>
</dbReference>
<dbReference type="GO" id="GO:0006559">
    <property type="term" value="P:L-phenylalanine catabolic process"/>
    <property type="evidence" value="ECO:0007669"/>
    <property type="project" value="TreeGrafter"/>
</dbReference>
<evidence type="ECO:0000256" key="6">
    <source>
        <dbReference type="ARBA" id="ARBA00039153"/>
    </source>
</evidence>
<gene>
    <name evidence="9" type="primary">qdpr</name>
    <name evidence="9" type="ORF">PPL_00362</name>
</gene>
<evidence type="ECO:0000256" key="3">
    <source>
        <dbReference type="ARBA" id="ARBA00022857"/>
    </source>
</evidence>
<comment type="similarity">
    <text evidence="1">Belongs to the short-chain dehydrogenases/reductases (SDR) family.</text>
</comment>
<dbReference type="GO" id="GO:0070404">
    <property type="term" value="F:NADH binding"/>
    <property type="evidence" value="ECO:0007669"/>
    <property type="project" value="TreeGrafter"/>
</dbReference>
<dbReference type="Pfam" id="PF00106">
    <property type="entry name" value="adh_short"/>
    <property type="match status" value="1"/>
</dbReference>
<comment type="caution">
    <text evidence="9">The sequence shown here is derived from an EMBL/GenBank/DDBJ whole genome shotgun (WGS) entry which is preliminary data.</text>
</comment>
<name>D3AW88_HETP5</name>
<proteinExistence type="inferred from homology"/>
<keyword evidence="10" id="KW-1185">Reference proteome</keyword>
<keyword evidence="4" id="KW-0560">Oxidoreductase</keyword>
<keyword evidence="3" id="KW-0521">NADP</keyword>
<evidence type="ECO:0000256" key="1">
    <source>
        <dbReference type="ARBA" id="ARBA00006484"/>
    </source>
</evidence>
<dbReference type="InterPro" id="IPR020904">
    <property type="entry name" value="Sc_DH/Rdtase_CS"/>
</dbReference>
<evidence type="ECO:0000313" key="9">
    <source>
        <dbReference type="EMBL" id="EFA86561.1"/>
    </source>
</evidence>
<keyword evidence="5" id="KW-0783">Tetrahydrobiopterin biosynthesis</keyword>
<protein>
    <recommendedName>
        <fullName evidence="7">Dihydropteridine reductase</fullName>
        <ecNumber evidence="6">1.5.1.34</ecNumber>
    </recommendedName>
    <alternativeName>
        <fullName evidence="8">Quinoid dihydropteridine reductase</fullName>
    </alternativeName>
</protein>
<dbReference type="InParanoid" id="D3AW88"/>
<accession>D3AW88</accession>
<dbReference type="GO" id="GO:0005737">
    <property type="term" value="C:cytoplasm"/>
    <property type="evidence" value="ECO:0007669"/>
    <property type="project" value="TreeGrafter"/>
</dbReference>
<dbReference type="InterPro" id="IPR002347">
    <property type="entry name" value="SDR_fam"/>
</dbReference>
<dbReference type="GeneID" id="31355896"/>
<organism evidence="9 10">
    <name type="scientific">Heterostelium pallidum (strain ATCC 26659 / Pp 5 / PN500)</name>
    <name type="common">Cellular slime mold</name>
    <name type="synonym">Polysphondylium pallidum</name>
    <dbReference type="NCBI Taxonomy" id="670386"/>
    <lineage>
        <taxon>Eukaryota</taxon>
        <taxon>Amoebozoa</taxon>
        <taxon>Evosea</taxon>
        <taxon>Eumycetozoa</taxon>
        <taxon>Dictyostelia</taxon>
        <taxon>Acytosteliales</taxon>
        <taxon>Acytosteliaceae</taxon>
        <taxon>Heterostelium</taxon>
    </lineage>
</organism>
<dbReference type="Proteomes" id="UP000001396">
    <property type="component" value="Unassembled WGS sequence"/>
</dbReference>
<reference evidence="9 10" key="1">
    <citation type="journal article" date="2011" name="Genome Res.">
        <title>Phylogeny-wide analysis of social amoeba genomes highlights ancient origins for complex intercellular communication.</title>
        <authorList>
            <person name="Heidel A.J."/>
            <person name="Lawal H.M."/>
            <person name="Felder M."/>
            <person name="Schilde C."/>
            <person name="Helps N.R."/>
            <person name="Tunggal B."/>
            <person name="Rivero F."/>
            <person name="John U."/>
            <person name="Schleicher M."/>
            <person name="Eichinger L."/>
            <person name="Platzer M."/>
            <person name="Noegel A.A."/>
            <person name="Schaap P."/>
            <person name="Gloeckner G."/>
        </authorList>
    </citation>
    <scope>NUCLEOTIDE SEQUENCE [LARGE SCALE GENOMIC DNA]</scope>
    <source>
        <strain evidence="10">ATCC 26659 / Pp 5 / PN500</strain>
    </source>
</reference>
<dbReference type="GO" id="GO:0004155">
    <property type="term" value="F:6,7-dihydropteridine reductase activity"/>
    <property type="evidence" value="ECO:0007669"/>
    <property type="project" value="UniProtKB-EC"/>
</dbReference>
<dbReference type="SUPFAM" id="SSF51735">
    <property type="entry name" value="NAD(P)-binding Rossmann-fold domains"/>
    <property type="match status" value="1"/>
</dbReference>
<dbReference type="PROSITE" id="PS00061">
    <property type="entry name" value="ADH_SHORT"/>
    <property type="match status" value="1"/>
</dbReference>
<dbReference type="STRING" id="670386.D3AW88"/>
<evidence type="ECO:0000256" key="7">
    <source>
        <dbReference type="ARBA" id="ARBA00039520"/>
    </source>
</evidence>
<dbReference type="EC" id="1.5.1.34" evidence="6"/>
<dbReference type="RefSeq" id="XP_020438666.1">
    <property type="nucleotide sequence ID" value="XM_020571392.1"/>
</dbReference>
<evidence type="ECO:0000256" key="8">
    <source>
        <dbReference type="ARBA" id="ARBA00041348"/>
    </source>
</evidence>
<sequence>MSKNVLVFGGSGSLGSAIVNLFKTKGWNTISVDFRDNTNATQSVSITSSNESEVKRVLSVLGSTKVDSIICAAGGWVGGSIVADDYFQSVQKMLDFNLSSAVATAFLAGKLLNTGGVVVLTGAKSATVPTAGMIGYGISKAATHHLIKSLAETPELSGSSSLGILPVTLDTPSNRQYMPGPYDDWTPLEEVADKLFQWSNDSATRPTNGSLVVVETKKNVTTYSTI</sequence>